<dbReference type="SUPFAM" id="SSF55874">
    <property type="entry name" value="ATPase domain of HSP90 chaperone/DNA topoisomerase II/histidine kinase"/>
    <property type="match status" value="1"/>
</dbReference>
<keyword evidence="6" id="KW-0238">DNA-binding</keyword>
<protein>
    <recommendedName>
        <fullName evidence="2">histidine kinase</fullName>
        <ecNumber evidence="2">2.7.13.3</ecNumber>
    </recommendedName>
</protein>
<evidence type="ECO:0000256" key="1">
    <source>
        <dbReference type="ARBA" id="ARBA00000085"/>
    </source>
</evidence>
<dbReference type="Pfam" id="PF00072">
    <property type="entry name" value="Response_reg"/>
    <property type="match status" value="1"/>
</dbReference>
<keyword evidence="4" id="KW-0902">Two-component regulatory system</keyword>
<dbReference type="Proteomes" id="UP000317557">
    <property type="component" value="Unassembled WGS sequence"/>
</dbReference>
<dbReference type="SMART" id="SM00388">
    <property type="entry name" value="HisKA"/>
    <property type="match status" value="1"/>
</dbReference>
<dbReference type="InterPro" id="IPR036890">
    <property type="entry name" value="HATPase_C_sf"/>
</dbReference>
<keyword evidence="5" id="KW-0805">Transcription regulation</keyword>
<dbReference type="Gene3D" id="3.30.565.10">
    <property type="entry name" value="Histidine kinase-like ATPase, C-terminal domain"/>
    <property type="match status" value="1"/>
</dbReference>
<dbReference type="FunFam" id="3.40.50.2300:FF:000001">
    <property type="entry name" value="DNA-binding response regulator PhoB"/>
    <property type="match status" value="1"/>
</dbReference>
<comment type="catalytic activity">
    <reaction evidence="1">
        <text>ATP + protein L-histidine = ADP + protein N-phospho-L-histidine.</text>
        <dbReference type="EC" id="2.7.13.3"/>
    </reaction>
</comment>
<dbReference type="GO" id="GO:0000155">
    <property type="term" value="F:phosphorelay sensor kinase activity"/>
    <property type="evidence" value="ECO:0007669"/>
    <property type="project" value="InterPro"/>
</dbReference>
<dbReference type="PANTHER" id="PTHR43547">
    <property type="entry name" value="TWO-COMPONENT HISTIDINE KINASE"/>
    <property type="match status" value="1"/>
</dbReference>
<dbReference type="InterPro" id="IPR004358">
    <property type="entry name" value="Sig_transdc_His_kin-like_C"/>
</dbReference>
<keyword evidence="12" id="KW-1185">Reference proteome</keyword>
<dbReference type="InterPro" id="IPR001789">
    <property type="entry name" value="Sig_transdc_resp-reg_receiver"/>
</dbReference>
<dbReference type="AlphaFoldDB" id="A0A521AIC0"/>
<dbReference type="InterPro" id="IPR003661">
    <property type="entry name" value="HisK_dim/P_dom"/>
</dbReference>
<evidence type="ECO:0000256" key="8">
    <source>
        <dbReference type="PROSITE-ProRule" id="PRU00169"/>
    </source>
</evidence>
<dbReference type="EMBL" id="FXTP01000001">
    <property type="protein sequence ID" value="SMO34533.1"/>
    <property type="molecule type" value="Genomic_DNA"/>
</dbReference>
<evidence type="ECO:0000259" key="9">
    <source>
        <dbReference type="PROSITE" id="PS50109"/>
    </source>
</evidence>
<keyword evidence="11" id="KW-0808">Transferase</keyword>
<dbReference type="SMART" id="SM00448">
    <property type="entry name" value="REC"/>
    <property type="match status" value="1"/>
</dbReference>
<keyword evidence="7" id="KW-0804">Transcription</keyword>
<dbReference type="SMART" id="SM00387">
    <property type="entry name" value="HATPase_c"/>
    <property type="match status" value="1"/>
</dbReference>
<name>A0A521AIC0_9BACT</name>
<evidence type="ECO:0000256" key="4">
    <source>
        <dbReference type="ARBA" id="ARBA00023012"/>
    </source>
</evidence>
<dbReference type="EC" id="2.7.13.3" evidence="2"/>
<dbReference type="SUPFAM" id="SSF52172">
    <property type="entry name" value="CheY-like"/>
    <property type="match status" value="1"/>
</dbReference>
<evidence type="ECO:0000259" key="10">
    <source>
        <dbReference type="PROSITE" id="PS50110"/>
    </source>
</evidence>
<evidence type="ECO:0000256" key="5">
    <source>
        <dbReference type="ARBA" id="ARBA00023015"/>
    </source>
</evidence>
<dbReference type="GO" id="GO:0003677">
    <property type="term" value="F:DNA binding"/>
    <property type="evidence" value="ECO:0007669"/>
    <property type="project" value="UniProtKB-KW"/>
</dbReference>
<evidence type="ECO:0000256" key="3">
    <source>
        <dbReference type="ARBA" id="ARBA00022553"/>
    </source>
</evidence>
<reference evidence="11 12" key="1">
    <citation type="submission" date="2017-05" db="EMBL/GenBank/DDBJ databases">
        <authorList>
            <person name="Varghese N."/>
            <person name="Submissions S."/>
        </authorList>
    </citation>
    <scope>NUCLEOTIDE SEQUENCE [LARGE SCALE GENOMIC DNA]</scope>
    <source>
        <strain evidence="11 12">DSM 21985</strain>
    </source>
</reference>
<dbReference type="CDD" id="cd00082">
    <property type="entry name" value="HisKA"/>
    <property type="match status" value="1"/>
</dbReference>
<sequence length="382" mass="42746">MSLKGLILIVDDTPANLHLLSNVLKKEGYEYLEASDGKTALKLAKSHHPDLILLDIMMPGMDGLEVTKALKNDAELEDIPVIFLSSLNDIKNKIDAFKVGGVDYITKPFQKAETLARIKTHLHIRSLQQQLGERIRILKEREDELSKLNRKKDDLVRMVSHDIKNPLTGIVGLARFLKHKQELSRDDQEEMFTVIEESGNNLLRMVQEMLDLEDREMEGKPLDCVKTMLDPLIKRVIAINRAKAVTKEIEFGYSVEPRELEACIDAAKIEILVNNLVANALKFTPSGGKVFIEVTINSSNTFLIKVKDTGIGLPEDLKDNVFSGQSHISRKGTGGETGTGLGLNIVKLYVEKHQGKVWTESEPAEGTTFFIELPLKSNIKNN</sequence>
<evidence type="ECO:0000256" key="7">
    <source>
        <dbReference type="ARBA" id="ARBA00023163"/>
    </source>
</evidence>
<dbReference type="Gene3D" id="1.10.287.130">
    <property type="match status" value="1"/>
</dbReference>
<dbReference type="RefSeq" id="WP_221930203.1">
    <property type="nucleotide sequence ID" value="NZ_FXTP01000001.1"/>
</dbReference>
<gene>
    <name evidence="11" type="ORF">SAMN06265219_101162</name>
</gene>
<dbReference type="InterPro" id="IPR011006">
    <property type="entry name" value="CheY-like_superfamily"/>
</dbReference>
<organism evidence="11 12">
    <name type="scientific">Gracilimonas mengyeensis</name>
    <dbReference type="NCBI Taxonomy" id="1302730"/>
    <lineage>
        <taxon>Bacteria</taxon>
        <taxon>Pseudomonadati</taxon>
        <taxon>Balneolota</taxon>
        <taxon>Balneolia</taxon>
        <taxon>Balneolales</taxon>
        <taxon>Balneolaceae</taxon>
        <taxon>Gracilimonas</taxon>
    </lineage>
</organism>
<dbReference type="PRINTS" id="PR00344">
    <property type="entry name" value="BCTRLSENSOR"/>
</dbReference>
<dbReference type="PROSITE" id="PS50109">
    <property type="entry name" value="HIS_KIN"/>
    <property type="match status" value="1"/>
</dbReference>
<evidence type="ECO:0000313" key="11">
    <source>
        <dbReference type="EMBL" id="SMO34533.1"/>
    </source>
</evidence>
<feature type="domain" description="Histidine kinase" evidence="9">
    <location>
        <begin position="158"/>
        <end position="377"/>
    </location>
</feature>
<feature type="domain" description="Response regulatory" evidence="10">
    <location>
        <begin position="6"/>
        <end position="122"/>
    </location>
</feature>
<dbReference type="Pfam" id="PF02518">
    <property type="entry name" value="HATPase_c"/>
    <property type="match status" value="1"/>
</dbReference>
<dbReference type="CDD" id="cd19920">
    <property type="entry name" value="REC_PA4781-like"/>
    <property type="match status" value="1"/>
</dbReference>
<evidence type="ECO:0000313" key="12">
    <source>
        <dbReference type="Proteomes" id="UP000317557"/>
    </source>
</evidence>
<dbReference type="InterPro" id="IPR003594">
    <property type="entry name" value="HATPase_dom"/>
</dbReference>
<accession>A0A521AIC0</accession>
<keyword evidence="3 8" id="KW-0597">Phosphoprotein</keyword>
<dbReference type="PANTHER" id="PTHR43547:SF2">
    <property type="entry name" value="HYBRID SIGNAL TRANSDUCTION HISTIDINE KINASE C"/>
    <property type="match status" value="1"/>
</dbReference>
<dbReference type="Pfam" id="PF00512">
    <property type="entry name" value="HisKA"/>
    <property type="match status" value="1"/>
</dbReference>
<proteinExistence type="predicted"/>
<keyword evidence="11" id="KW-0418">Kinase</keyword>
<dbReference type="InterPro" id="IPR005467">
    <property type="entry name" value="His_kinase_dom"/>
</dbReference>
<dbReference type="Gene3D" id="3.40.50.2300">
    <property type="match status" value="1"/>
</dbReference>
<feature type="modified residue" description="4-aspartylphosphate" evidence="8">
    <location>
        <position position="55"/>
    </location>
</feature>
<evidence type="ECO:0000256" key="6">
    <source>
        <dbReference type="ARBA" id="ARBA00023125"/>
    </source>
</evidence>
<evidence type="ECO:0000256" key="2">
    <source>
        <dbReference type="ARBA" id="ARBA00012438"/>
    </source>
</evidence>
<dbReference type="PROSITE" id="PS50110">
    <property type="entry name" value="RESPONSE_REGULATORY"/>
    <property type="match status" value="1"/>
</dbReference>